<sequence length="154" mass="17298">MTDLWSFALSLYGRPAVADHCLHWQDQYQAKVNLLLWLMWLGHRQLAVGESELQQAETIIEKWNEQVTQPLRELRRQLKQAAADDSAVGVVREQIKAAELAAERYELQQLELNTANLVLQESPTALNRNLELYGLRCGASETEVSALLAAAADG</sequence>
<dbReference type="RefSeq" id="WP_193906589.1">
    <property type="nucleotide sequence ID" value="NZ_PRDL01000001.1"/>
</dbReference>
<proteinExistence type="predicted"/>
<dbReference type="Pfam" id="PF09523">
    <property type="entry name" value="DUF2390"/>
    <property type="match status" value="1"/>
</dbReference>
<dbReference type="AlphaFoldDB" id="A0A928UZG3"/>
<dbReference type="NCBIfam" id="TIGR02444">
    <property type="entry name" value="TIGR02444 family protein"/>
    <property type="match status" value="1"/>
</dbReference>
<gene>
    <name evidence="1" type="ORF">C4F51_01680</name>
</gene>
<accession>A0A928UZG3</accession>
<reference evidence="1" key="1">
    <citation type="submission" date="2018-07" db="EMBL/GenBank/DDBJ databases">
        <title>Genome assembly of strain Ka43.</title>
        <authorList>
            <person name="Kukolya J."/>
            <person name="Nagy I."/>
            <person name="Horvath B."/>
            <person name="Toth A."/>
        </authorList>
    </citation>
    <scope>NUCLEOTIDE SEQUENCE</scope>
    <source>
        <strain evidence="1">KB43</strain>
    </source>
</reference>
<name>A0A928UZG3_9GAMM</name>
<dbReference type="EMBL" id="PRDL01000001">
    <property type="protein sequence ID" value="MBE8715898.1"/>
    <property type="molecule type" value="Genomic_DNA"/>
</dbReference>
<protein>
    <submittedName>
        <fullName evidence="1">TIGR02444 family protein</fullName>
    </submittedName>
</protein>
<comment type="caution">
    <text evidence="1">The sequence shown here is derived from an EMBL/GenBank/DDBJ whole genome shotgun (WGS) entry which is preliminary data.</text>
</comment>
<organism evidence="1 2">
    <name type="scientific">Cellvibrio polysaccharolyticus</name>
    <dbReference type="NCBI Taxonomy" id="2082724"/>
    <lineage>
        <taxon>Bacteria</taxon>
        <taxon>Pseudomonadati</taxon>
        <taxon>Pseudomonadota</taxon>
        <taxon>Gammaproteobacteria</taxon>
        <taxon>Cellvibrionales</taxon>
        <taxon>Cellvibrionaceae</taxon>
        <taxon>Cellvibrio</taxon>
    </lineage>
</organism>
<dbReference type="InterPro" id="IPR012659">
    <property type="entry name" value="CHP02444"/>
</dbReference>
<keyword evidence="2" id="KW-1185">Reference proteome</keyword>
<evidence type="ECO:0000313" key="1">
    <source>
        <dbReference type="EMBL" id="MBE8715898.1"/>
    </source>
</evidence>
<evidence type="ECO:0000313" key="2">
    <source>
        <dbReference type="Proteomes" id="UP000652567"/>
    </source>
</evidence>
<dbReference type="Proteomes" id="UP000652567">
    <property type="component" value="Unassembled WGS sequence"/>
</dbReference>